<dbReference type="AlphaFoldDB" id="A0A2J4YH90"/>
<dbReference type="EMBL" id="PIET01001544">
    <property type="protein sequence ID" value="PLM50184.1"/>
    <property type="molecule type" value="Genomic_DNA"/>
</dbReference>
<proteinExistence type="predicted"/>
<name>A0A2J4YH90_9ENTR</name>
<dbReference type="GO" id="GO:0008483">
    <property type="term" value="F:transaminase activity"/>
    <property type="evidence" value="ECO:0007669"/>
    <property type="project" value="UniProtKB-KW"/>
</dbReference>
<dbReference type="InterPro" id="IPR015421">
    <property type="entry name" value="PyrdxlP-dep_Trfase_major"/>
</dbReference>
<organism evidence="1 2">
    <name type="scientific">Klebsiella michiganensis</name>
    <dbReference type="NCBI Taxonomy" id="1134687"/>
    <lineage>
        <taxon>Bacteria</taxon>
        <taxon>Pseudomonadati</taxon>
        <taxon>Pseudomonadota</taxon>
        <taxon>Gammaproteobacteria</taxon>
        <taxon>Enterobacterales</taxon>
        <taxon>Enterobacteriaceae</taxon>
        <taxon>Klebsiella/Raoultella group</taxon>
        <taxon>Klebsiella</taxon>
    </lineage>
</organism>
<sequence>MENWQKRKIDRSLKYQTRVFSEHINELVAVKRDGKVITLEDGRKMVEFVSCSYLGLETHPALKKAVVDAIERFGVQVSVARTRVKVDLFPQLEARLNDIMHGAHTLTFNAVTPCH</sequence>
<evidence type="ECO:0000313" key="2">
    <source>
        <dbReference type="Proteomes" id="UP000234661"/>
    </source>
</evidence>
<dbReference type="Gene3D" id="3.40.640.10">
    <property type="entry name" value="Type I PLP-dependent aspartate aminotransferase-like (Major domain)"/>
    <property type="match status" value="1"/>
</dbReference>
<dbReference type="Gene3D" id="3.90.1150.10">
    <property type="entry name" value="Aspartate Aminotransferase, domain 1"/>
    <property type="match status" value="1"/>
</dbReference>
<dbReference type="InterPro" id="IPR015424">
    <property type="entry name" value="PyrdxlP-dep_Trfase"/>
</dbReference>
<dbReference type="Proteomes" id="UP000234661">
    <property type="component" value="Unassembled WGS sequence"/>
</dbReference>
<protein>
    <submittedName>
        <fullName evidence="1">Aminotransferase</fullName>
    </submittedName>
</protein>
<keyword evidence="1" id="KW-0808">Transferase</keyword>
<feature type="non-terminal residue" evidence="1">
    <location>
        <position position="115"/>
    </location>
</feature>
<gene>
    <name evidence="1" type="ORF">CWM85_32005</name>
</gene>
<evidence type="ECO:0000313" key="1">
    <source>
        <dbReference type="EMBL" id="PLM50184.1"/>
    </source>
</evidence>
<dbReference type="InterPro" id="IPR015422">
    <property type="entry name" value="PyrdxlP-dep_Trfase_small"/>
</dbReference>
<accession>A0A2J4YH90</accession>
<reference evidence="1 2" key="1">
    <citation type="submission" date="2017-11" db="EMBL/GenBank/DDBJ databases">
        <authorList>
            <person name="Han C.G."/>
        </authorList>
    </citation>
    <scope>NUCLEOTIDE SEQUENCE [LARGE SCALE GENOMIC DNA]</scope>
    <source>
        <strain evidence="1 2">A2</strain>
    </source>
</reference>
<keyword evidence="1" id="KW-0032">Aminotransferase</keyword>
<comment type="caution">
    <text evidence="1">The sequence shown here is derived from an EMBL/GenBank/DDBJ whole genome shotgun (WGS) entry which is preliminary data.</text>
</comment>
<reference evidence="1 2" key="2">
    <citation type="submission" date="2018-01" db="EMBL/GenBank/DDBJ databases">
        <title>Genomic study of Klebsiella pneumoniae.</title>
        <authorList>
            <person name="Yang Y."/>
            <person name="Bicalho R."/>
        </authorList>
    </citation>
    <scope>NUCLEOTIDE SEQUENCE [LARGE SCALE GENOMIC DNA]</scope>
    <source>
        <strain evidence="1 2">A2</strain>
    </source>
</reference>
<dbReference type="SUPFAM" id="SSF53383">
    <property type="entry name" value="PLP-dependent transferases"/>
    <property type="match status" value="1"/>
</dbReference>